<dbReference type="GO" id="GO:0005886">
    <property type="term" value="C:plasma membrane"/>
    <property type="evidence" value="ECO:0007669"/>
    <property type="project" value="UniProtKB-SubCell"/>
</dbReference>
<dbReference type="Proteomes" id="UP000220629">
    <property type="component" value="Unassembled WGS sequence"/>
</dbReference>
<keyword evidence="6 9" id="KW-1133">Transmembrane helix</keyword>
<evidence type="ECO:0000256" key="9">
    <source>
        <dbReference type="SAM" id="Phobius"/>
    </source>
</evidence>
<evidence type="ECO:0000256" key="6">
    <source>
        <dbReference type="ARBA" id="ARBA00022989"/>
    </source>
</evidence>
<keyword evidence="7 9" id="KW-0472">Membrane</keyword>
<dbReference type="PANTHER" id="PTHR30625">
    <property type="entry name" value="PROTEIN TOLQ"/>
    <property type="match status" value="1"/>
</dbReference>
<evidence type="ECO:0000256" key="2">
    <source>
        <dbReference type="ARBA" id="ARBA00022448"/>
    </source>
</evidence>
<keyword evidence="2 8" id="KW-0813">Transport</keyword>
<keyword evidence="4 9" id="KW-0812">Transmembrane</keyword>
<dbReference type="InterPro" id="IPR002898">
    <property type="entry name" value="MotA_ExbB_proton_chnl"/>
</dbReference>
<evidence type="ECO:0000256" key="4">
    <source>
        <dbReference type="ARBA" id="ARBA00022692"/>
    </source>
</evidence>
<dbReference type="PANTHER" id="PTHR30625:SF15">
    <property type="entry name" value="BIOPOLYMER TRANSPORT PROTEIN EXBB"/>
    <property type="match status" value="1"/>
</dbReference>
<name>A0A095HC79_BURGA</name>
<feature type="domain" description="MotA/TolQ/ExbB proton channel" evidence="10">
    <location>
        <begin position="91"/>
        <end position="189"/>
    </location>
</feature>
<dbReference type="EMBL" id="PDDY01000004">
    <property type="protein sequence ID" value="PEH37901.1"/>
    <property type="molecule type" value="Genomic_DNA"/>
</dbReference>
<keyword evidence="5 8" id="KW-0653">Protein transport</keyword>
<evidence type="ECO:0000256" key="8">
    <source>
        <dbReference type="RuleBase" id="RU004057"/>
    </source>
</evidence>
<organism evidence="12 14">
    <name type="scientific">Burkholderia gladioli</name>
    <name type="common">Pseudomonas marginata</name>
    <name type="synonym">Phytomonas marginata</name>
    <dbReference type="NCBI Taxonomy" id="28095"/>
    <lineage>
        <taxon>Bacteria</taxon>
        <taxon>Pseudomonadati</taxon>
        <taxon>Pseudomonadota</taxon>
        <taxon>Betaproteobacteria</taxon>
        <taxon>Burkholderiales</taxon>
        <taxon>Burkholderiaceae</taxon>
        <taxon>Burkholderia</taxon>
    </lineage>
</organism>
<dbReference type="RefSeq" id="WP_052409188.1">
    <property type="nucleotide sequence ID" value="NZ_CADEVY010000004.1"/>
</dbReference>
<gene>
    <name evidence="12" type="ORF">CRM94_25905</name>
    <name evidence="11" type="ORF">DM48_7483</name>
</gene>
<comment type="similarity">
    <text evidence="8">Belongs to the exbB/tolQ family.</text>
</comment>
<feature type="transmembrane region" description="Helical" evidence="9">
    <location>
        <begin position="153"/>
        <end position="173"/>
    </location>
</feature>
<protein>
    <submittedName>
        <fullName evidence="12">MotA/TolQ/ExbB proton channel family protein</fullName>
    </submittedName>
</protein>
<proteinExistence type="inferred from homology"/>
<evidence type="ECO:0000256" key="1">
    <source>
        <dbReference type="ARBA" id="ARBA00004651"/>
    </source>
</evidence>
<accession>A0A095HC79</accession>
<comment type="caution">
    <text evidence="12">The sequence shown here is derived from an EMBL/GenBank/DDBJ whole genome shotgun (WGS) entry which is preliminary data.</text>
</comment>
<evidence type="ECO:0000256" key="3">
    <source>
        <dbReference type="ARBA" id="ARBA00022475"/>
    </source>
</evidence>
<evidence type="ECO:0000313" key="12">
    <source>
        <dbReference type="EMBL" id="PEH37901.1"/>
    </source>
</evidence>
<evidence type="ECO:0000259" key="10">
    <source>
        <dbReference type="Pfam" id="PF01618"/>
    </source>
</evidence>
<reference evidence="14" key="2">
    <citation type="submission" date="2017-09" db="EMBL/GenBank/DDBJ databases">
        <title>FDA dAtabase for Regulatory Grade micrObial Sequences (FDA-ARGOS): Supporting development and validation of Infectious Disease Dx tests.</title>
        <authorList>
            <person name="Minogue T."/>
            <person name="Wolcott M."/>
            <person name="Wasieloski L."/>
            <person name="Aguilar W."/>
            <person name="Moore D."/>
            <person name="Tallon L."/>
            <person name="Sadzewicz L."/>
            <person name="Ott S."/>
            <person name="Zhao X."/>
            <person name="Nagaraj S."/>
            <person name="Vavikolanu K."/>
            <person name="Aluvathingal J."/>
            <person name="Nadendla S."/>
            <person name="Sichtig H."/>
        </authorList>
    </citation>
    <scope>NUCLEOTIDE SEQUENCE [LARGE SCALE GENOMIC DNA]</scope>
    <source>
        <strain evidence="14">FDAARGOS_390</strain>
    </source>
</reference>
<dbReference type="KEGG" id="bgo:BM43_4015"/>
<reference evidence="12" key="3">
    <citation type="submission" date="2017-09" db="EMBL/GenBank/DDBJ databases">
        <title>FDA dAtabase for Regulatory Grade micrObial Sequences (FDA-ARGOS): Supporting development and validation of Infectious Disease Dx tests.</title>
        <authorList>
            <person name="Minogue T."/>
            <person name="Wolcott M."/>
            <person name="Wasieloski L."/>
            <person name="Aguilar W."/>
            <person name="Moore D."/>
            <person name="Tallon L.J."/>
            <person name="Sadzewicz L."/>
            <person name="Ott S."/>
            <person name="Zhao X."/>
            <person name="Nagaraj S."/>
            <person name="Vavikolanu K."/>
            <person name="Aluvathingal J."/>
            <person name="Nadendla S."/>
            <person name="Sichtig H."/>
        </authorList>
    </citation>
    <scope>NUCLEOTIDE SEQUENCE</scope>
    <source>
        <strain evidence="12">FDAARGOS_390</strain>
    </source>
</reference>
<dbReference type="GO" id="GO:0017038">
    <property type="term" value="P:protein import"/>
    <property type="evidence" value="ECO:0007669"/>
    <property type="project" value="TreeGrafter"/>
</dbReference>
<sequence length="214" mass="23149">MSINREFLHAASINLLYVGLVLLTFVIVERLVYYVYLTIQRARIAKAIAIAVEACPGYPQPQIEPAADVMTRSMSEYIDAQKGGELPRARIEDLSSALYLRVDGRINRGLWILDTIVTAAPLLGLLGTILGIMDTFNALSAGGISDPGAVSRGIGSALFATAIGIGTALYGLLGHNVLHRIGERLTDHFKVFLLETTLSGQVQRREMLAQRAAA</sequence>
<feature type="transmembrane region" description="Helical" evidence="9">
    <location>
        <begin position="15"/>
        <end position="36"/>
    </location>
</feature>
<dbReference type="InterPro" id="IPR050790">
    <property type="entry name" value="ExbB/TolQ_transport"/>
</dbReference>
<dbReference type="AlphaFoldDB" id="A0A095HC79"/>
<evidence type="ECO:0000256" key="7">
    <source>
        <dbReference type="ARBA" id="ARBA00023136"/>
    </source>
</evidence>
<keyword evidence="3" id="KW-1003">Cell membrane</keyword>
<dbReference type="OrthoDB" id="4045at2"/>
<evidence type="ECO:0000313" key="14">
    <source>
        <dbReference type="Proteomes" id="UP000220629"/>
    </source>
</evidence>
<evidence type="ECO:0000256" key="5">
    <source>
        <dbReference type="ARBA" id="ARBA00022927"/>
    </source>
</evidence>
<reference evidence="11 13" key="1">
    <citation type="submission" date="2014-04" db="EMBL/GenBank/DDBJ databases">
        <authorList>
            <person name="Bishop-Lilly K.A."/>
            <person name="Broomall S.M."/>
            <person name="Chain P.S."/>
            <person name="Chertkov O."/>
            <person name="Coyne S.R."/>
            <person name="Daligault H.E."/>
            <person name="Davenport K.W."/>
            <person name="Erkkila T."/>
            <person name="Frey K.G."/>
            <person name="Gibbons H.S."/>
            <person name="Gu W."/>
            <person name="Jaissle J."/>
            <person name="Johnson S.L."/>
            <person name="Koroleva G.I."/>
            <person name="Ladner J.T."/>
            <person name="Lo C.-C."/>
            <person name="Minogue T.D."/>
            <person name="Munk C."/>
            <person name="Palacios G.F."/>
            <person name="Redden C.L."/>
            <person name="Rosenzweig C.N."/>
            <person name="Scholz M.B."/>
            <person name="Teshima H."/>
            <person name="Xu Y."/>
        </authorList>
    </citation>
    <scope>NUCLEOTIDE SEQUENCE [LARGE SCALE GENOMIC DNA]</scope>
    <source>
        <strain evidence="13">gladioli</strain>
        <strain evidence="11">Gladioli</strain>
    </source>
</reference>
<dbReference type="Proteomes" id="UP000029590">
    <property type="component" value="Unassembled WGS sequence"/>
</dbReference>
<feature type="transmembrane region" description="Helical" evidence="9">
    <location>
        <begin position="110"/>
        <end position="133"/>
    </location>
</feature>
<evidence type="ECO:0000313" key="11">
    <source>
        <dbReference type="EMBL" id="KGC11159.1"/>
    </source>
</evidence>
<evidence type="ECO:0000313" key="13">
    <source>
        <dbReference type="Proteomes" id="UP000029590"/>
    </source>
</evidence>
<dbReference type="EMBL" id="JPGG01000017">
    <property type="protein sequence ID" value="KGC11159.1"/>
    <property type="molecule type" value="Genomic_DNA"/>
</dbReference>
<dbReference type="Pfam" id="PF01618">
    <property type="entry name" value="MotA_ExbB"/>
    <property type="match status" value="1"/>
</dbReference>
<comment type="subcellular location">
    <subcellularLocation>
        <location evidence="1">Cell membrane</location>
        <topology evidence="1">Multi-pass membrane protein</topology>
    </subcellularLocation>
    <subcellularLocation>
        <location evidence="8">Membrane</location>
        <topology evidence="8">Multi-pass membrane protein</topology>
    </subcellularLocation>
</comment>